<feature type="domain" description="Lipocalin/cytosolic fatty-acid binding" evidence="2">
    <location>
        <begin position="40"/>
        <end position="176"/>
    </location>
</feature>
<keyword evidence="1" id="KW-0732">Signal</keyword>
<accession>A0A8J4PU65</accession>
<proteinExistence type="predicted"/>
<dbReference type="PROSITE" id="PS00213">
    <property type="entry name" value="LIPOCALIN"/>
    <property type="match status" value="1"/>
</dbReference>
<name>A0A8J4PU65_9MYCE</name>
<dbReference type="Pfam" id="PF08212">
    <property type="entry name" value="Lipocalin_2"/>
    <property type="match status" value="1"/>
</dbReference>
<dbReference type="GO" id="GO:0006950">
    <property type="term" value="P:response to stress"/>
    <property type="evidence" value="ECO:0007669"/>
    <property type="project" value="UniProtKB-ARBA"/>
</dbReference>
<dbReference type="InterPro" id="IPR000566">
    <property type="entry name" value="Lipocln_cytosolic_FA-bd_dom"/>
</dbReference>
<comment type="caution">
    <text evidence="3">The sequence shown here is derived from an EMBL/GenBank/DDBJ whole genome shotgun (WGS) entry which is preliminary data.</text>
</comment>
<evidence type="ECO:0000259" key="2">
    <source>
        <dbReference type="Pfam" id="PF08212"/>
    </source>
</evidence>
<dbReference type="OrthoDB" id="565904at2759"/>
<dbReference type="PRINTS" id="PR01171">
    <property type="entry name" value="BCTLIPOCALIN"/>
</dbReference>
<feature type="chain" id="PRO_5035285887" description="Lipocalin/cytosolic fatty-acid binding domain-containing protein" evidence="1">
    <location>
        <begin position="25"/>
        <end position="581"/>
    </location>
</feature>
<protein>
    <recommendedName>
        <fullName evidence="2">Lipocalin/cytosolic fatty-acid binding domain-containing protein</fullName>
    </recommendedName>
</protein>
<evidence type="ECO:0000313" key="4">
    <source>
        <dbReference type="Proteomes" id="UP000695562"/>
    </source>
</evidence>
<gene>
    <name evidence="3" type="ORF">CYY_006024</name>
</gene>
<dbReference type="PANTHER" id="PTHR10612">
    <property type="entry name" value="APOLIPOPROTEIN D"/>
    <property type="match status" value="1"/>
</dbReference>
<dbReference type="Proteomes" id="UP000695562">
    <property type="component" value="Unassembled WGS sequence"/>
</dbReference>
<organism evidence="3 4">
    <name type="scientific">Polysphondylium violaceum</name>
    <dbReference type="NCBI Taxonomy" id="133409"/>
    <lineage>
        <taxon>Eukaryota</taxon>
        <taxon>Amoebozoa</taxon>
        <taxon>Evosea</taxon>
        <taxon>Eumycetozoa</taxon>
        <taxon>Dictyostelia</taxon>
        <taxon>Dictyosteliales</taxon>
        <taxon>Dictyosteliaceae</taxon>
        <taxon>Polysphondylium</taxon>
    </lineage>
</organism>
<evidence type="ECO:0000313" key="3">
    <source>
        <dbReference type="EMBL" id="KAF2072664.1"/>
    </source>
</evidence>
<dbReference type="InterPro" id="IPR022272">
    <property type="entry name" value="Lipocalin_CS"/>
</dbReference>
<dbReference type="SUPFAM" id="SSF50814">
    <property type="entry name" value="Lipocalins"/>
    <property type="match status" value="1"/>
</dbReference>
<keyword evidence="4" id="KW-1185">Reference proteome</keyword>
<dbReference type="Gene3D" id="2.40.128.20">
    <property type="match status" value="1"/>
</dbReference>
<dbReference type="InterPro" id="IPR047202">
    <property type="entry name" value="Lipocalin_Blc-like_dom"/>
</dbReference>
<dbReference type="CDD" id="cd19438">
    <property type="entry name" value="lipocalin_Blc-like"/>
    <property type="match status" value="1"/>
</dbReference>
<reference evidence="3" key="1">
    <citation type="submission" date="2020-01" db="EMBL/GenBank/DDBJ databases">
        <title>Development of genomics and gene disruption for Polysphondylium violaceum indicates a role for the polyketide synthase stlB in stalk morphogenesis.</title>
        <authorList>
            <person name="Narita B."/>
            <person name="Kawabe Y."/>
            <person name="Kin K."/>
            <person name="Saito T."/>
            <person name="Gibbs R."/>
            <person name="Kuspa A."/>
            <person name="Muzny D."/>
            <person name="Queller D."/>
            <person name="Richards S."/>
            <person name="Strassman J."/>
            <person name="Sucgang R."/>
            <person name="Worley K."/>
            <person name="Schaap P."/>
        </authorList>
    </citation>
    <scope>NUCLEOTIDE SEQUENCE</scope>
    <source>
        <strain evidence="3">QSvi11</strain>
    </source>
</reference>
<dbReference type="InterPro" id="IPR002446">
    <property type="entry name" value="Lipocalin_bac"/>
</dbReference>
<feature type="signal peptide" evidence="1">
    <location>
        <begin position="1"/>
        <end position="24"/>
    </location>
</feature>
<evidence type="ECO:0000256" key="1">
    <source>
        <dbReference type="SAM" id="SignalP"/>
    </source>
</evidence>
<dbReference type="EMBL" id="AJWJ01000259">
    <property type="protein sequence ID" value="KAF2072664.1"/>
    <property type="molecule type" value="Genomic_DNA"/>
</dbReference>
<dbReference type="PANTHER" id="PTHR10612:SF34">
    <property type="entry name" value="APOLIPOPROTEIN D"/>
    <property type="match status" value="1"/>
</dbReference>
<dbReference type="AlphaFoldDB" id="A0A8J4PU65"/>
<sequence>MSVSPSFKLSALVMFGLILSVVKSSYTPSGVTVVQDFQGERYLGQWYEIARFNHIFERGMDHVTATYSTRPDGGLDVLNRGFKVEKNQYEQKQGVAYYVGSNSTATLKVAFFASIYSGYNVIDTDYETYSLVCGPTRDYLWILARTPSLDKAIVEKLEALAQSFKFNTNNLIFVNQEPQSEATQEIGCDEIQTLVNTLYDSVNQSSRWDKESCQRAFMWIQHFEEYVHYLLARIDIDQQYQIELNKFKENIDTIIKNTSVTLNRVPLSLINSDAVIQCSLSNHLLSQWLNNIFLTEDQLDLFLSSYLEYSNEKRDEDDGDYIDYHKKRKERLDNALNIFIKISNSNNYIKVLKNLSAYCLKSTTATTNINSNIDQPNLHINNNLELRATAQLVLKYIDVQTTNNQQFDKSVLYLSIIKTIQHHNLLIWVIWLLISRPKEILHLSFIKSTNTQDSIQEIINTFNSIKGNISKLKFFLDSSNQELLSLACRMNAQIYQLQLSTIFLLIDYYIFDEKASNSWLSVDYQSKIKQSFTYILQHQPNYHKSTLLHEINQRILSTKLKPFNTKNNVLPILIEIKKKCT</sequence>
<dbReference type="InterPro" id="IPR012674">
    <property type="entry name" value="Calycin"/>
</dbReference>